<dbReference type="Gene3D" id="3.10.50.30">
    <property type="entry name" value="Transcription elongation factor, GreA/GreB, C-terminal domain"/>
    <property type="match status" value="1"/>
</dbReference>
<dbReference type="PANTHER" id="PTHR30437:SF5">
    <property type="entry name" value="REGULATOR OF NUCLEOSIDE DIPHOSPHATE KINASE"/>
    <property type="match status" value="1"/>
</dbReference>
<dbReference type="RefSeq" id="WP_168674517.1">
    <property type="nucleotide sequence ID" value="NZ_JAAVTK010000012.1"/>
</dbReference>
<keyword evidence="3" id="KW-0808">Transferase</keyword>
<keyword evidence="4" id="KW-1185">Reference proteome</keyword>
<comment type="caution">
    <text evidence="3">The sequence shown here is derived from an EMBL/GenBank/DDBJ whole genome shotgun (WGS) entry which is preliminary data.</text>
</comment>
<evidence type="ECO:0000259" key="1">
    <source>
        <dbReference type="Pfam" id="PF01272"/>
    </source>
</evidence>
<sequence length="138" mass="15696">MQHSPNDIYVTKLDHQRLTHLVRREHTSATNRLVATLEQELSRAHLVDSYDILPDVITMNSRLRLRAMNNGEELHFTLVYPHDADDGQHRVSILNPVGMAVLGCRLGDKVRLPQIKGVSTYWIEAILHQPEAAGDWVS</sequence>
<dbReference type="EMBL" id="JAAVTK010000012">
    <property type="protein sequence ID" value="NKI90933.1"/>
    <property type="molecule type" value="Genomic_DNA"/>
</dbReference>
<dbReference type="Pfam" id="PF14760">
    <property type="entry name" value="Rnk_N"/>
    <property type="match status" value="1"/>
</dbReference>
<dbReference type="PANTHER" id="PTHR30437">
    <property type="entry name" value="TRANSCRIPTION ELONGATION FACTOR GREA"/>
    <property type="match status" value="1"/>
</dbReference>
<organism evidence="3 4">
    <name type="scientific">Hymenobacter artigasi</name>
    <dbReference type="NCBI Taxonomy" id="2719616"/>
    <lineage>
        <taxon>Bacteria</taxon>
        <taxon>Pseudomonadati</taxon>
        <taxon>Bacteroidota</taxon>
        <taxon>Cytophagia</taxon>
        <taxon>Cytophagales</taxon>
        <taxon>Hymenobacteraceae</taxon>
        <taxon>Hymenobacter</taxon>
    </lineage>
</organism>
<dbReference type="Gene3D" id="1.10.286.20">
    <property type="match status" value="1"/>
</dbReference>
<proteinExistence type="predicted"/>
<dbReference type="InterPro" id="IPR001437">
    <property type="entry name" value="Tscrpt_elong_fac_GreA/B_C"/>
</dbReference>
<protein>
    <submittedName>
        <fullName evidence="3">Regulator of nucleoside diphosphate kinase</fullName>
    </submittedName>
</protein>
<dbReference type="InterPro" id="IPR023459">
    <property type="entry name" value="Tscrpt_elong_fac_GreA/B_fam"/>
</dbReference>
<evidence type="ECO:0000313" key="4">
    <source>
        <dbReference type="Proteomes" id="UP000717634"/>
    </source>
</evidence>
<name>A0ABX1HKZ0_9BACT</name>
<feature type="domain" description="Transcription elongation factor GreA/GreB C-terminal" evidence="1">
    <location>
        <begin position="55"/>
        <end position="126"/>
    </location>
</feature>
<evidence type="ECO:0000313" key="3">
    <source>
        <dbReference type="EMBL" id="NKI90933.1"/>
    </source>
</evidence>
<dbReference type="Proteomes" id="UP000717634">
    <property type="component" value="Unassembled WGS sequence"/>
</dbReference>
<dbReference type="InterPro" id="IPR029462">
    <property type="entry name" value="Rnk_N"/>
</dbReference>
<accession>A0ABX1HKZ0</accession>
<dbReference type="GO" id="GO:0016301">
    <property type="term" value="F:kinase activity"/>
    <property type="evidence" value="ECO:0007669"/>
    <property type="project" value="UniProtKB-KW"/>
</dbReference>
<dbReference type="Pfam" id="PF01272">
    <property type="entry name" value="GreA_GreB"/>
    <property type="match status" value="1"/>
</dbReference>
<keyword evidence="3" id="KW-0418">Kinase</keyword>
<evidence type="ECO:0000259" key="2">
    <source>
        <dbReference type="Pfam" id="PF14760"/>
    </source>
</evidence>
<dbReference type="InterPro" id="IPR036953">
    <property type="entry name" value="GreA/GreB_C_sf"/>
</dbReference>
<feature type="domain" description="Regulator of nucleoside diphosphate kinase N-terminal" evidence="2">
    <location>
        <begin position="7"/>
        <end position="47"/>
    </location>
</feature>
<dbReference type="SUPFAM" id="SSF54534">
    <property type="entry name" value="FKBP-like"/>
    <property type="match status" value="1"/>
</dbReference>
<reference evidence="3 4" key="1">
    <citation type="submission" date="2020-03" db="EMBL/GenBank/DDBJ databases">
        <title>Genomic Encyclopedia of Type Strains, Phase IV (KMG-V): Genome sequencing to study the core and pangenomes of soil and plant-associated prokaryotes.</title>
        <authorList>
            <person name="Whitman W."/>
        </authorList>
    </citation>
    <scope>NUCLEOTIDE SEQUENCE [LARGE SCALE GENOMIC DNA]</scope>
    <source>
        <strain evidence="3 4">1B</strain>
    </source>
</reference>
<gene>
    <name evidence="3" type="ORF">HBN54_003545</name>
</gene>